<organism evidence="1">
    <name type="scientific">Medioppia subpectinata</name>
    <dbReference type="NCBI Taxonomy" id="1979941"/>
    <lineage>
        <taxon>Eukaryota</taxon>
        <taxon>Metazoa</taxon>
        <taxon>Ecdysozoa</taxon>
        <taxon>Arthropoda</taxon>
        <taxon>Chelicerata</taxon>
        <taxon>Arachnida</taxon>
        <taxon>Acari</taxon>
        <taxon>Acariformes</taxon>
        <taxon>Sarcoptiformes</taxon>
        <taxon>Oribatida</taxon>
        <taxon>Brachypylina</taxon>
        <taxon>Oppioidea</taxon>
        <taxon>Oppiidae</taxon>
        <taxon>Medioppia</taxon>
    </lineage>
</organism>
<dbReference type="EMBL" id="CAJPIZ010013023">
    <property type="protein sequence ID" value="CAG2114028.1"/>
    <property type="molecule type" value="Genomic_DNA"/>
</dbReference>
<dbReference type="Proteomes" id="UP000759131">
    <property type="component" value="Unassembled WGS sequence"/>
</dbReference>
<reference evidence="1" key="1">
    <citation type="submission" date="2020-11" db="EMBL/GenBank/DDBJ databases">
        <authorList>
            <person name="Tran Van P."/>
        </authorList>
    </citation>
    <scope>NUCLEOTIDE SEQUENCE</scope>
</reference>
<gene>
    <name evidence="1" type="ORF">OSB1V03_LOCUS13995</name>
</gene>
<dbReference type="InterPro" id="IPR036179">
    <property type="entry name" value="Ig-like_dom_sf"/>
</dbReference>
<dbReference type="InterPro" id="IPR013783">
    <property type="entry name" value="Ig-like_fold"/>
</dbReference>
<dbReference type="EMBL" id="OC867598">
    <property type="protein sequence ID" value="CAD7633598.1"/>
    <property type="molecule type" value="Genomic_DNA"/>
</dbReference>
<keyword evidence="2" id="KW-1185">Reference proteome</keyword>
<dbReference type="PANTHER" id="PTHR21261:SF15">
    <property type="entry name" value="BEATEN PATH IIIA, ISOFORM D-RELATED"/>
    <property type="match status" value="1"/>
</dbReference>
<dbReference type="SUPFAM" id="SSF48726">
    <property type="entry name" value="Immunoglobulin"/>
    <property type="match status" value="1"/>
</dbReference>
<dbReference type="Gene3D" id="2.60.40.10">
    <property type="entry name" value="Immunoglobulins"/>
    <property type="match status" value="1"/>
</dbReference>
<dbReference type="PANTHER" id="PTHR21261">
    <property type="entry name" value="BEAT PROTEIN"/>
    <property type="match status" value="1"/>
</dbReference>
<protein>
    <recommendedName>
        <fullName evidence="3">Ig-like domain-containing protein</fullName>
    </recommendedName>
</protein>
<dbReference type="AlphaFoldDB" id="A0A7R9Q647"/>
<sequence>MIPEPTVHRNPVLGVHLDEEKSSETGDVLYLYDIDLTSEGYYKCEVSADYSFQTIRMESYMTIIVPPTKPPLIEGHKTFYSIGEVVTSYCIPSYSKPKPSIKWYINGEESPEYYIIAANITDEFTSGINFTLEEISSEETIINGTNELESVPLISGLKSKYTLGEYLYVNCSIPHMIYETSQPRLQWFIHNQKVCDSGFNFII</sequence>
<name>A0A7R9Q647_9ACAR</name>
<evidence type="ECO:0000313" key="2">
    <source>
        <dbReference type="Proteomes" id="UP000759131"/>
    </source>
</evidence>
<accession>A0A7R9Q647</accession>
<evidence type="ECO:0008006" key="3">
    <source>
        <dbReference type="Google" id="ProtNLM"/>
    </source>
</evidence>
<evidence type="ECO:0000313" key="1">
    <source>
        <dbReference type="EMBL" id="CAD7633598.1"/>
    </source>
</evidence>
<dbReference type="OrthoDB" id="6488860at2759"/>
<proteinExistence type="predicted"/>